<feature type="compositionally biased region" description="Low complexity" evidence="1">
    <location>
        <begin position="173"/>
        <end position="188"/>
    </location>
</feature>
<feature type="chain" id="PRO_5028896624" description="Wnt and FGF inhibitory regulator" evidence="3">
    <location>
        <begin position="18"/>
        <end position="188"/>
    </location>
</feature>
<keyword evidence="3" id="KW-0732">Signal</keyword>
<evidence type="ECO:0008006" key="6">
    <source>
        <dbReference type="Google" id="ProtNLM"/>
    </source>
</evidence>
<proteinExistence type="predicted"/>
<feature type="transmembrane region" description="Helical" evidence="2">
    <location>
        <begin position="103"/>
        <end position="126"/>
    </location>
</feature>
<name>A0A7G2CHW1_9TRYP</name>
<keyword evidence="2" id="KW-0812">Transmembrane</keyword>
<dbReference type="VEuPathDB" id="TriTrypDB:ADEAN_000684100"/>
<evidence type="ECO:0000313" key="4">
    <source>
        <dbReference type="EMBL" id="CAD2219336.1"/>
    </source>
</evidence>
<evidence type="ECO:0000256" key="1">
    <source>
        <dbReference type="SAM" id="MobiDB-lite"/>
    </source>
</evidence>
<evidence type="ECO:0000313" key="5">
    <source>
        <dbReference type="Proteomes" id="UP000515908"/>
    </source>
</evidence>
<feature type="region of interest" description="Disordered" evidence="1">
    <location>
        <begin position="137"/>
        <end position="188"/>
    </location>
</feature>
<feature type="signal peptide" evidence="3">
    <location>
        <begin position="1"/>
        <end position="17"/>
    </location>
</feature>
<keyword evidence="2" id="KW-1133">Transmembrane helix</keyword>
<dbReference type="Proteomes" id="UP000515908">
    <property type="component" value="Chromosome 13"/>
</dbReference>
<feature type="compositionally biased region" description="Low complexity" evidence="1">
    <location>
        <begin position="149"/>
        <end position="163"/>
    </location>
</feature>
<evidence type="ECO:0000256" key="2">
    <source>
        <dbReference type="SAM" id="Phobius"/>
    </source>
</evidence>
<keyword evidence="2" id="KW-0472">Membrane</keyword>
<dbReference type="EMBL" id="LR877157">
    <property type="protein sequence ID" value="CAD2219336.1"/>
    <property type="molecule type" value="Genomic_DNA"/>
</dbReference>
<keyword evidence="5" id="KW-1185">Reference proteome</keyword>
<sequence>MTLLLLLGACRVWGADDDPVVYECSQFPRCMACTSTVCKFCDKESLMGDDGKTCLEPIGNCETYSYTQIGTCEKCVDGIEKYPNGKCELLSDEDPVPKKSNTALIVGLCVGIGGAVIIAVVIIVVVCHCKKKKKRAAAAADDEEDDNRSMSSRSRQSSFSSKSSRADSDSESDASSTGSSRSSRSSRA</sequence>
<accession>A0A7G2CHW1</accession>
<dbReference type="AlphaFoldDB" id="A0A7G2CHW1"/>
<protein>
    <recommendedName>
        <fullName evidence="6">Wnt and FGF inhibitory regulator</fullName>
    </recommendedName>
</protein>
<organism evidence="4 5">
    <name type="scientific">Angomonas deanei</name>
    <dbReference type="NCBI Taxonomy" id="59799"/>
    <lineage>
        <taxon>Eukaryota</taxon>
        <taxon>Discoba</taxon>
        <taxon>Euglenozoa</taxon>
        <taxon>Kinetoplastea</taxon>
        <taxon>Metakinetoplastina</taxon>
        <taxon>Trypanosomatida</taxon>
        <taxon>Trypanosomatidae</taxon>
        <taxon>Strigomonadinae</taxon>
        <taxon>Angomonas</taxon>
    </lineage>
</organism>
<gene>
    <name evidence="4" type="ORF">ADEAN_000684100</name>
</gene>
<evidence type="ECO:0000256" key="3">
    <source>
        <dbReference type="SAM" id="SignalP"/>
    </source>
</evidence>
<reference evidence="4 5" key="1">
    <citation type="submission" date="2020-08" db="EMBL/GenBank/DDBJ databases">
        <authorList>
            <person name="Newling K."/>
            <person name="Davey J."/>
            <person name="Forrester S."/>
        </authorList>
    </citation>
    <scope>NUCLEOTIDE SEQUENCE [LARGE SCALE GENOMIC DNA]</scope>
    <source>
        <strain evidence="5">Crithidia deanei Carvalho (ATCC PRA-265)</strain>
    </source>
</reference>